<feature type="region of interest" description="Disordered" evidence="1">
    <location>
        <begin position="26"/>
        <end position="55"/>
    </location>
</feature>
<dbReference type="EMBL" id="AP014960">
    <property type="protein sequence ID" value="BAS90638.1"/>
    <property type="molecule type" value="Genomic_DNA"/>
</dbReference>
<evidence type="ECO:0000313" key="3">
    <source>
        <dbReference type="Proteomes" id="UP000059680"/>
    </source>
</evidence>
<accession>A0A0P0WE73</accession>
<dbReference type="InParanoid" id="A0A0P0WE73"/>
<keyword evidence="3" id="KW-1185">Reference proteome</keyword>
<dbReference type="Proteomes" id="UP000059680">
    <property type="component" value="Chromosome 4"/>
</dbReference>
<protein>
    <submittedName>
        <fullName evidence="2">Os04g0579600 protein</fullName>
    </submittedName>
</protein>
<organism evidence="2 3">
    <name type="scientific">Oryza sativa subsp. japonica</name>
    <name type="common">Rice</name>
    <dbReference type="NCBI Taxonomy" id="39947"/>
    <lineage>
        <taxon>Eukaryota</taxon>
        <taxon>Viridiplantae</taxon>
        <taxon>Streptophyta</taxon>
        <taxon>Embryophyta</taxon>
        <taxon>Tracheophyta</taxon>
        <taxon>Spermatophyta</taxon>
        <taxon>Magnoliopsida</taxon>
        <taxon>Liliopsida</taxon>
        <taxon>Poales</taxon>
        <taxon>Poaceae</taxon>
        <taxon>BOP clade</taxon>
        <taxon>Oryzoideae</taxon>
        <taxon>Oryzeae</taxon>
        <taxon>Oryzinae</taxon>
        <taxon>Oryza</taxon>
        <taxon>Oryza sativa</taxon>
    </lineage>
</organism>
<evidence type="ECO:0000256" key="1">
    <source>
        <dbReference type="SAM" id="MobiDB-lite"/>
    </source>
</evidence>
<reference evidence="2 3" key="2">
    <citation type="journal article" date="2013" name="Plant Cell Physiol.">
        <title>Rice Annotation Project Database (RAP-DB): an integrative and interactive database for rice genomics.</title>
        <authorList>
            <person name="Sakai H."/>
            <person name="Lee S.S."/>
            <person name="Tanaka T."/>
            <person name="Numa H."/>
            <person name="Kim J."/>
            <person name="Kawahara Y."/>
            <person name="Wakimoto H."/>
            <person name="Yang C.C."/>
            <person name="Iwamoto M."/>
            <person name="Abe T."/>
            <person name="Yamada Y."/>
            <person name="Muto A."/>
            <person name="Inokuchi H."/>
            <person name="Ikemura T."/>
            <person name="Matsumoto T."/>
            <person name="Sasaki T."/>
            <person name="Itoh T."/>
        </authorList>
    </citation>
    <scope>NUCLEOTIDE SEQUENCE [LARGE SCALE GENOMIC DNA]</scope>
    <source>
        <strain evidence="3">cv. Nipponbare</strain>
    </source>
</reference>
<reference evidence="3" key="1">
    <citation type="journal article" date="2005" name="Nature">
        <title>The map-based sequence of the rice genome.</title>
        <authorList>
            <consortium name="International rice genome sequencing project (IRGSP)"/>
            <person name="Matsumoto T."/>
            <person name="Wu J."/>
            <person name="Kanamori H."/>
            <person name="Katayose Y."/>
            <person name="Fujisawa M."/>
            <person name="Namiki N."/>
            <person name="Mizuno H."/>
            <person name="Yamamoto K."/>
            <person name="Antonio B.A."/>
            <person name="Baba T."/>
            <person name="Sakata K."/>
            <person name="Nagamura Y."/>
            <person name="Aoki H."/>
            <person name="Arikawa K."/>
            <person name="Arita K."/>
            <person name="Bito T."/>
            <person name="Chiden Y."/>
            <person name="Fujitsuka N."/>
            <person name="Fukunaka R."/>
            <person name="Hamada M."/>
            <person name="Harada C."/>
            <person name="Hayashi A."/>
            <person name="Hijishita S."/>
            <person name="Honda M."/>
            <person name="Hosokawa S."/>
            <person name="Ichikawa Y."/>
            <person name="Idonuma A."/>
            <person name="Iijima M."/>
            <person name="Ikeda M."/>
            <person name="Ikeno M."/>
            <person name="Ito K."/>
            <person name="Ito S."/>
            <person name="Ito T."/>
            <person name="Ito Y."/>
            <person name="Ito Y."/>
            <person name="Iwabuchi A."/>
            <person name="Kamiya K."/>
            <person name="Karasawa W."/>
            <person name="Kurita K."/>
            <person name="Katagiri S."/>
            <person name="Kikuta A."/>
            <person name="Kobayashi H."/>
            <person name="Kobayashi N."/>
            <person name="Machita K."/>
            <person name="Maehara T."/>
            <person name="Masukawa M."/>
            <person name="Mizubayashi T."/>
            <person name="Mukai Y."/>
            <person name="Nagasaki H."/>
            <person name="Nagata Y."/>
            <person name="Naito S."/>
            <person name="Nakashima M."/>
            <person name="Nakama Y."/>
            <person name="Nakamichi Y."/>
            <person name="Nakamura M."/>
            <person name="Meguro A."/>
            <person name="Negishi M."/>
            <person name="Ohta I."/>
            <person name="Ohta T."/>
            <person name="Okamoto M."/>
            <person name="Ono N."/>
            <person name="Saji S."/>
            <person name="Sakaguchi M."/>
            <person name="Sakai K."/>
            <person name="Shibata M."/>
            <person name="Shimokawa T."/>
            <person name="Song J."/>
            <person name="Takazaki Y."/>
            <person name="Terasawa K."/>
            <person name="Tsugane M."/>
            <person name="Tsuji K."/>
            <person name="Ueda S."/>
            <person name="Waki K."/>
            <person name="Yamagata H."/>
            <person name="Yamamoto M."/>
            <person name="Yamamoto S."/>
            <person name="Yamane H."/>
            <person name="Yoshiki S."/>
            <person name="Yoshihara R."/>
            <person name="Yukawa K."/>
            <person name="Zhong H."/>
            <person name="Yano M."/>
            <person name="Yuan Q."/>
            <person name="Ouyang S."/>
            <person name="Liu J."/>
            <person name="Jones K.M."/>
            <person name="Gansberger K."/>
            <person name="Moffat K."/>
            <person name="Hill J."/>
            <person name="Bera J."/>
            <person name="Fadrosh D."/>
            <person name="Jin S."/>
            <person name="Johri S."/>
            <person name="Kim M."/>
            <person name="Overton L."/>
            <person name="Reardon M."/>
            <person name="Tsitrin T."/>
            <person name="Vuong H."/>
            <person name="Weaver B."/>
            <person name="Ciecko A."/>
            <person name="Tallon L."/>
            <person name="Jackson J."/>
            <person name="Pai G."/>
            <person name="Aken S.V."/>
            <person name="Utterback T."/>
            <person name="Reidmuller S."/>
            <person name="Feldblyum T."/>
            <person name="Hsiao J."/>
            <person name="Zismann V."/>
            <person name="Iobst S."/>
            <person name="de Vazeille A.R."/>
            <person name="Buell C.R."/>
            <person name="Ying K."/>
            <person name="Li Y."/>
            <person name="Lu T."/>
            <person name="Huang Y."/>
            <person name="Zhao Q."/>
            <person name="Feng Q."/>
            <person name="Zhang L."/>
            <person name="Zhu J."/>
            <person name="Weng Q."/>
            <person name="Mu J."/>
            <person name="Lu Y."/>
            <person name="Fan D."/>
            <person name="Liu Y."/>
            <person name="Guan J."/>
            <person name="Zhang Y."/>
            <person name="Yu S."/>
            <person name="Liu X."/>
            <person name="Zhang Y."/>
            <person name="Hong G."/>
            <person name="Han B."/>
            <person name="Choisne N."/>
            <person name="Demange N."/>
            <person name="Orjeda G."/>
            <person name="Samain S."/>
            <person name="Cattolico L."/>
            <person name="Pelletier E."/>
            <person name="Couloux A."/>
            <person name="Segurens B."/>
            <person name="Wincker P."/>
            <person name="D'Hont A."/>
            <person name="Scarpelli C."/>
            <person name="Weissenbach J."/>
            <person name="Salanoubat M."/>
            <person name="Quetier F."/>
            <person name="Yu Y."/>
            <person name="Kim H.R."/>
            <person name="Rambo T."/>
            <person name="Currie J."/>
            <person name="Collura K."/>
            <person name="Luo M."/>
            <person name="Yang T."/>
            <person name="Ammiraju J.S.S."/>
            <person name="Engler F."/>
            <person name="Soderlund C."/>
            <person name="Wing R.A."/>
            <person name="Palmer L.E."/>
            <person name="de la Bastide M."/>
            <person name="Spiegel L."/>
            <person name="Nascimento L."/>
            <person name="Zutavern T."/>
            <person name="O'Shaughnessy A."/>
            <person name="Dike S."/>
            <person name="Dedhia N."/>
            <person name="Preston R."/>
            <person name="Balija V."/>
            <person name="McCombie W.R."/>
            <person name="Chow T."/>
            <person name="Chen H."/>
            <person name="Chung M."/>
            <person name="Chen C."/>
            <person name="Shaw J."/>
            <person name="Wu H."/>
            <person name="Hsiao K."/>
            <person name="Chao Y."/>
            <person name="Chu M."/>
            <person name="Cheng C."/>
            <person name="Hour A."/>
            <person name="Lee P."/>
            <person name="Lin S."/>
            <person name="Lin Y."/>
            <person name="Liou J."/>
            <person name="Liu S."/>
            <person name="Hsing Y."/>
            <person name="Raghuvanshi S."/>
            <person name="Mohanty A."/>
            <person name="Bharti A.K."/>
            <person name="Gaur A."/>
            <person name="Gupta V."/>
            <person name="Kumar D."/>
            <person name="Ravi V."/>
            <person name="Vij S."/>
            <person name="Kapur A."/>
            <person name="Khurana P."/>
            <person name="Khurana P."/>
            <person name="Khurana J.P."/>
            <person name="Tyagi A.K."/>
            <person name="Gaikwad K."/>
            <person name="Singh A."/>
            <person name="Dalal V."/>
            <person name="Srivastava S."/>
            <person name="Dixit A."/>
            <person name="Pal A.K."/>
            <person name="Ghazi I.A."/>
            <person name="Yadav M."/>
            <person name="Pandit A."/>
            <person name="Bhargava A."/>
            <person name="Sureshbabu K."/>
            <person name="Batra K."/>
            <person name="Sharma T.R."/>
            <person name="Mohapatra T."/>
            <person name="Singh N.K."/>
            <person name="Messing J."/>
            <person name="Nelson A.B."/>
            <person name="Fuks G."/>
            <person name="Kavchok S."/>
            <person name="Keizer G."/>
            <person name="Linton E."/>
            <person name="Llaca V."/>
            <person name="Song R."/>
            <person name="Tanyolac B."/>
            <person name="Young S."/>
            <person name="Ho-Il K."/>
            <person name="Hahn J.H."/>
            <person name="Sangsakoo G."/>
            <person name="Vanavichit A."/>
            <person name="de Mattos Luiz.A.T."/>
            <person name="Zimmer P.D."/>
            <person name="Malone G."/>
            <person name="Dellagostin O."/>
            <person name="de Oliveira A.C."/>
            <person name="Bevan M."/>
            <person name="Bancroft I."/>
            <person name="Minx P."/>
            <person name="Cordum H."/>
            <person name="Wilson R."/>
            <person name="Cheng Z."/>
            <person name="Jin W."/>
            <person name="Jiang J."/>
            <person name="Leong S.A."/>
            <person name="Iwama H."/>
            <person name="Gojobori T."/>
            <person name="Itoh T."/>
            <person name="Niimura Y."/>
            <person name="Fujii Y."/>
            <person name="Habara T."/>
            <person name="Sakai H."/>
            <person name="Sato Y."/>
            <person name="Wilson G."/>
            <person name="Kumar K."/>
            <person name="McCouch S."/>
            <person name="Juretic N."/>
            <person name="Hoen D."/>
            <person name="Wright S."/>
            <person name="Bruskiewich R."/>
            <person name="Bureau T."/>
            <person name="Miyao A."/>
            <person name="Hirochika H."/>
            <person name="Nishikawa T."/>
            <person name="Kadowaki K."/>
            <person name="Sugiura M."/>
            <person name="Burr B."/>
            <person name="Sasaki T."/>
        </authorList>
    </citation>
    <scope>NUCLEOTIDE SEQUENCE [LARGE SCALE GENOMIC DNA]</scope>
    <source>
        <strain evidence="3">cv. Nipponbare</strain>
    </source>
</reference>
<name>A0A0P0WE73_ORYSJ</name>
<gene>
    <name evidence="2" type="ordered locus">Os04g0579600</name>
    <name evidence="2" type="ORF">OSNPB_040579600</name>
</gene>
<dbReference type="AlphaFoldDB" id="A0A0P0WE73"/>
<dbReference type="PaxDb" id="39947-A0A0P0WE73"/>
<evidence type="ECO:0000313" key="2">
    <source>
        <dbReference type="EMBL" id="BAS90638.1"/>
    </source>
</evidence>
<reference evidence="2 3" key="3">
    <citation type="journal article" date="2013" name="Rice">
        <title>Improvement of the Oryza sativa Nipponbare reference genome using next generation sequence and optical map data.</title>
        <authorList>
            <person name="Kawahara Y."/>
            <person name="de la Bastide M."/>
            <person name="Hamilton J.P."/>
            <person name="Kanamori H."/>
            <person name="McCombie W.R."/>
            <person name="Ouyang S."/>
            <person name="Schwartz D.C."/>
            <person name="Tanaka T."/>
            <person name="Wu J."/>
            <person name="Zhou S."/>
            <person name="Childs K.L."/>
            <person name="Davidson R.M."/>
            <person name="Lin H."/>
            <person name="Quesada-Ocampo L."/>
            <person name="Vaillancourt B."/>
            <person name="Sakai H."/>
            <person name="Lee S.S."/>
            <person name="Kim J."/>
            <person name="Numa H."/>
            <person name="Itoh T."/>
            <person name="Buell C.R."/>
            <person name="Matsumoto T."/>
        </authorList>
    </citation>
    <scope>NUCLEOTIDE SEQUENCE [LARGE SCALE GENOMIC DNA]</scope>
    <source>
        <strain evidence="3">cv. Nipponbare</strain>
    </source>
</reference>
<proteinExistence type="predicted"/>
<sequence>MGEMEAAIAALPAKKEALRENGWTLPFSLSAGEPKPAKRTKREPARGQQAANGGYPKNIHVATAIMRQRRQGLGCAYLKLA</sequence>